<reference evidence="10 11" key="1">
    <citation type="submission" date="2017-12" db="EMBL/GenBank/DDBJ databases">
        <title>Genome Sequence of a Multidrug-Resistant Candida haemulonii Isolate from a Patient with Chronic Leg Ulcers in Israel.</title>
        <authorList>
            <person name="Chow N.A."/>
            <person name="Gade L."/>
            <person name="Batra D."/>
            <person name="Rowe L.A."/>
            <person name="Ben-Ami R."/>
            <person name="Loparev V.N."/>
            <person name="Litvintseva A.P."/>
        </authorList>
    </citation>
    <scope>NUCLEOTIDE SEQUENCE [LARGE SCALE GENOMIC DNA]</scope>
    <source>
        <strain evidence="10 11">B11899</strain>
    </source>
</reference>
<dbReference type="GO" id="GO:0004252">
    <property type="term" value="F:serine-type endopeptidase activity"/>
    <property type="evidence" value="ECO:0007669"/>
    <property type="project" value="UniProtKB-UniRule"/>
</dbReference>
<dbReference type="InterPro" id="IPR022398">
    <property type="entry name" value="Peptidase_S8_His-AS"/>
</dbReference>
<evidence type="ECO:0000256" key="1">
    <source>
        <dbReference type="ARBA" id="ARBA00011073"/>
    </source>
</evidence>
<feature type="active site" description="Charge relay system" evidence="5">
    <location>
        <position position="380"/>
    </location>
</feature>
<dbReference type="InterPro" id="IPR010259">
    <property type="entry name" value="S8pro/Inhibitor_I9"/>
</dbReference>
<sequence length="453" mass="49475">MKFLTFSASLLLASQALGAVIPLNGEEDIVSREIETPGSATRPSKREDGPAPLLRVLTPAPSRYVVIYNDDVTDEEREQDSAWITDLVEKNSKREEEVPEEEEEGLKFFDFASVKGYSGYFSTEALKEIQENPLVDHVEEDEVVELASVETQKNAPWGLRRLSTREKVDDPQYVYDTDGGKGVTAYVIDSGIKYQDREFQGRASYGTALVFPYNHGDIMGHGTHVAGTIGSKTYGVAKQVKIIAVDITSMVGNIQTSHLLQGLDYVYKDHMKTVADKPKGYKGSVLNLSIQGFTASSVTKGVDALIDVGVHVVAASGNKDIEVCSYSLPKTKAIIVGAVDKNDTKTWFSNYGPCVDIHAPGERIESVGRLWSPSKKSGTSFAAPHVSGLLAYFISLHPDSNSEFSIDTIKPSDLKTQFLKYATKGVIKGLPEGTPNYLAYNGGANPLEFWGEN</sequence>
<dbReference type="InterPro" id="IPR036852">
    <property type="entry name" value="Peptidase_S8/S53_dom_sf"/>
</dbReference>
<dbReference type="InterPro" id="IPR015500">
    <property type="entry name" value="Peptidase_S8_subtilisin-rel"/>
</dbReference>
<evidence type="ECO:0000256" key="2">
    <source>
        <dbReference type="ARBA" id="ARBA00022670"/>
    </source>
</evidence>
<dbReference type="InterPro" id="IPR000209">
    <property type="entry name" value="Peptidase_S8/S53_dom"/>
</dbReference>
<dbReference type="EMBL" id="PKFO01000007">
    <property type="protein sequence ID" value="PVH22351.1"/>
    <property type="molecule type" value="Genomic_DNA"/>
</dbReference>
<protein>
    <recommendedName>
        <fullName evidence="12">Peptidase S8/S53 domain-containing protein</fullName>
    </recommendedName>
</protein>
<dbReference type="STRING" id="45357.A0A2V1AZP3"/>
<dbReference type="OrthoDB" id="206201at2759"/>
<dbReference type="CDD" id="cd04077">
    <property type="entry name" value="Peptidases_S8_PCSK9_ProteinaseK_like"/>
    <property type="match status" value="1"/>
</dbReference>
<feature type="domain" description="Inhibitor I9" evidence="9">
    <location>
        <begin position="64"/>
        <end position="146"/>
    </location>
</feature>
<comment type="caution">
    <text evidence="10">The sequence shown here is derived from an EMBL/GenBank/DDBJ whole genome shotgun (WGS) entry which is preliminary data.</text>
</comment>
<keyword evidence="7" id="KW-0732">Signal</keyword>
<evidence type="ECO:0000259" key="9">
    <source>
        <dbReference type="Pfam" id="PF05922"/>
    </source>
</evidence>
<dbReference type="PROSITE" id="PS00137">
    <property type="entry name" value="SUBTILASE_HIS"/>
    <property type="match status" value="1"/>
</dbReference>
<dbReference type="Pfam" id="PF05922">
    <property type="entry name" value="Inhibitor_I9"/>
    <property type="match status" value="1"/>
</dbReference>
<evidence type="ECO:0000313" key="11">
    <source>
        <dbReference type="Proteomes" id="UP000244309"/>
    </source>
</evidence>
<evidence type="ECO:0000259" key="8">
    <source>
        <dbReference type="Pfam" id="PF00082"/>
    </source>
</evidence>
<evidence type="ECO:0000313" key="10">
    <source>
        <dbReference type="EMBL" id="PVH22351.1"/>
    </source>
</evidence>
<feature type="active site" description="Charge relay system" evidence="5">
    <location>
        <position position="221"/>
    </location>
</feature>
<proteinExistence type="inferred from homology"/>
<dbReference type="SUPFAM" id="SSF54897">
    <property type="entry name" value="Protease propeptides/inhibitors"/>
    <property type="match status" value="1"/>
</dbReference>
<dbReference type="GO" id="GO:0006508">
    <property type="term" value="P:proteolysis"/>
    <property type="evidence" value="ECO:0007669"/>
    <property type="project" value="UniProtKB-KW"/>
</dbReference>
<evidence type="ECO:0008006" key="12">
    <source>
        <dbReference type="Google" id="ProtNLM"/>
    </source>
</evidence>
<organism evidence="10 11">
    <name type="scientific">Candidozyma haemuli</name>
    <dbReference type="NCBI Taxonomy" id="45357"/>
    <lineage>
        <taxon>Eukaryota</taxon>
        <taxon>Fungi</taxon>
        <taxon>Dikarya</taxon>
        <taxon>Ascomycota</taxon>
        <taxon>Saccharomycotina</taxon>
        <taxon>Pichiomycetes</taxon>
        <taxon>Metschnikowiaceae</taxon>
        <taxon>Candidozyma</taxon>
    </lineage>
</organism>
<dbReference type="Gene3D" id="3.30.70.80">
    <property type="entry name" value="Peptidase S8 propeptide/proteinase inhibitor I9"/>
    <property type="match status" value="1"/>
</dbReference>
<feature type="domain" description="Peptidase S8/S53" evidence="8">
    <location>
        <begin position="180"/>
        <end position="422"/>
    </location>
</feature>
<dbReference type="PROSITE" id="PS51892">
    <property type="entry name" value="SUBTILASE"/>
    <property type="match status" value="1"/>
</dbReference>
<dbReference type="InterPro" id="IPR023828">
    <property type="entry name" value="Peptidase_S8_Ser-AS"/>
</dbReference>
<dbReference type="Pfam" id="PF00082">
    <property type="entry name" value="Peptidase_S8"/>
    <property type="match status" value="1"/>
</dbReference>
<accession>A0A2V1AZP3</accession>
<keyword evidence="11" id="KW-1185">Reference proteome</keyword>
<dbReference type="AlphaFoldDB" id="A0A2V1AZP3"/>
<dbReference type="InterPro" id="IPR034193">
    <property type="entry name" value="PCSK9_ProteinaseK-like"/>
</dbReference>
<dbReference type="PANTHER" id="PTHR43806">
    <property type="entry name" value="PEPTIDASE S8"/>
    <property type="match status" value="1"/>
</dbReference>
<comment type="similarity">
    <text evidence="1 5 6">Belongs to the peptidase S8 family.</text>
</comment>
<evidence type="ECO:0000256" key="5">
    <source>
        <dbReference type="PROSITE-ProRule" id="PRU01240"/>
    </source>
</evidence>
<dbReference type="RefSeq" id="XP_025343291.1">
    <property type="nucleotide sequence ID" value="XM_025488975.1"/>
</dbReference>
<dbReference type="FunFam" id="3.40.50.200:FF:000007">
    <property type="entry name" value="Subtilisin-like serine protease"/>
    <property type="match status" value="1"/>
</dbReference>
<evidence type="ECO:0000256" key="3">
    <source>
        <dbReference type="ARBA" id="ARBA00022801"/>
    </source>
</evidence>
<dbReference type="Proteomes" id="UP000244309">
    <property type="component" value="Unassembled WGS sequence"/>
</dbReference>
<feature type="chain" id="PRO_5015973516" description="Peptidase S8/S53 domain-containing protein" evidence="7">
    <location>
        <begin position="19"/>
        <end position="453"/>
    </location>
</feature>
<dbReference type="PROSITE" id="PS00136">
    <property type="entry name" value="SUBTILASE_ASP"/>
    <property type="match status" value="1"/>
</dbReference>
<dbReference type="VEuPathDB" id="FungiDB:CXQ85_005379"/>
<evidence type="ECO:0000256" key="7">
    <source>
        <dbReference type="SAM" id="SignalP"/>
    </source>
</evidence>
<dbReference type="PANTHER" id="PTHR43806:SF11">
    <property type="entry name" value="CEREVISIN-RELATED"/>
    <property type="match status" value="1"/>
</dbReference>
<keyword evidence="2 5" id="KW-0645">Protease</keyword>
<keyword evidence="3 5" id="KW-0378">Hydrolase</keyword>
<evidence type="ECO:0000256" key="6">
    <source>
        <dbReference type="RuleBase" id="RU003355"/>
    </source>
</evidence>
<evidence type="ECO:0000256" key="4">
    <source>
        <dbReference type="ARBA" id="ARBA00022825"/>
    </source>
</evidence>
<dbReference type="PRINTS" id="PR00723">
    <property type="entry name" value="SUBTILISIN"/>
</dbReference>
<dbReference type="InterPro" id="IPR050131">
    <property type="entry name" value="Peptidase_S8_subtilisin-like"/>
</dbReference>
<dbReference type="Gene3D" id="3.40.50.200">
    <property type="entry name" value="Peptidase S8/S53 domain"/>
    <property type="match status" value="1"/>
</dbReference>
<name>A0A2V1AZP3_9ASCO</name>
<dbReference type="InterPro" id="IPR037045">
    <property type="entry name" value="S8pro/Inhibitor_I9_sf"/>
</dbReference>
<dbReference type="SUPFAM" id="SSF52743">
    <property type="entry name" value="Subtilisin-like"/>
    <property type="match status" value="1"/>
</dbReference>
<keyword evidence="4 5" id="KW-0720">Serine protease</keyword>
<dbReference type="InterPro" id="IPR023827">
    <property type="entry name" value="Peptidase_S8_Asp-AS"/>
</dbReference>
<gene>
    <name evidence="10" type="ORF">CXQ85_005379</name>
</gene>
<feature type="signal peptide" evidence="7">
    <location>
        <begin position="1"/>
        <end position="18"/>
    </location>
</feature>
<feature type="active site" description="Charge relay system" evidence="5">
    <location>
        <position position="189"/>
    </location>
</feature>
<dbReference type="PROSITE" id="PS00138">
    <property type="entry name" value="SUBTILASE_SER"/>
    <property type="match status" value="1"/>
</dbReference>
<dbReference type="GeneID" id="37010708"/>